<feature type="compositionally biased region" description="Basic and acidic residues" evidence="5">
    <location>
        <begin position="23"/>
        <end position="40"/>
    </location>
</feature>
<gene>
    <name evidence="7" type="primary">LOC110424160</name>
</gene>
<evidence type="ECO:0000256" key="5">
    <source>
        <dbReference type="SAM" id="MobiDB-lite"/>
    </source>
</evidence>
<proteinExistence type="predicted"/>
<dbReference type="AlphaFoldDB" id="A0A6J1B594"/>
<evidence type="ECO:0000313" key="7">
    <source>
        <dbReference type="RefSeq" id="XP_021294351.1"/>
    </source>
</evidence>
<feature type="region of interest" description="Disordered" evidence="5">
    <location>
        <begin position="15"/>
        <end position="55"/>
    </location>
</feature>
<dbReference type="GO" id="GO:0005634">
    <property type="term" value="C:nucleus"/>
    <property type="evidence" value="ECO:0007669"/>
    <property type="project" value="UniProtKB-SubCell"/>
</dbReference>
<name>A0A6J1B594_9ROSI</name>
<dbReference type="InterPro" id="IPR044159">
    <property type="entry name" value="IQM"/>
</dbReference>
<evidence type="ECO:0000256" key="4">
    <source>
        <dbReference type="ARBA" id="ARBA00023242"/>
    </source>
</evidence>
<keyword evidence="4" id="KW-0539">Nucleus</keyword>
<dbReference type="RefSeq" id="XP_021294351.1">
    <property type="nucleotide sequence ID" value="XM_021438676.1"/>
</dbReference>
<evidence type="ECO:0000256" key="3">
    <source>
        <dbReference type="ARBA" id="ARBA00022490"/>
    </source>
</evidence>
<dbReference type="Proteomes" id="UP000504621">
    <property type="component" value="Unplaced"/>
</dbReference>
<dbReference type="PROSITE" id="PS50096">
    <property type="entry name" value="IQ"/>
    <property type="match status" value="1"/>
</dbReference>
<comment type="subcellular location">
    <subcellularLocation>
        <location evidence="2">Cytoplasm</location>
    </subcellularLocation>
    <subcellularLocation>
        <location evidence="1">Nucleus</location>
    </subcellularLocation>
</comment>
<dbReference type="PANTHER" id="PTHR31250">
    <property type="entry name" value="IQ DOMAIN-CONTAINING PROTEIN IQM3"/>
    <property type="match status" value="1"/>
</dbReference>
<dbReference type="GeneID" id="110424160"/>
<evidence type="ECO:0000256" key="2">
    <source>
        <dbReference type="ARBA" id="ARBA00004496"/>
    </source>
</evidence>
<dbReference type="PANTHER" id="PTHR31250:SF39">
    <property type="entry name" value="IQ DOMAIN-CONTAINING PROTEIN IQM1-LIKE"/>
    <property type="match status" value="1"/>
</dbReference>
<protein>
    <submittedName>
        <fullName evidence="7">IQ domain-containing protein IQM1-like</fullName>
    </submittedName>
</protein>
<reference evidence="7" key="1">
    <citation type="submission" date="2025-08" db="UniProtKB">
        <authorList>
            <consortium name="RefSeq"/>
        </authorList>
    </citation>
    <scope>IDENTIFICATION</scope>
    <source>
        <tissue evidence="7">Leaf</tissue>
    </source>
</reference>
<feature type="region of interest" description="Disordered" evidence="5">
    <location>
        <begin position="483"/>
        <end position="503"/>
    </location>
</feature>
<accession>A0A6J1B594</accession>
<dbReference type="GO" id="GO:0005737">
    <property type="term" value="C:cytoplasm"/>
    <property type="evidence" value="ECO:0007669"/>
    <property type="project" value="UniProtKB-SubCell"/>
</dbReference>
<dbReference type="CDD" id="cd23767">
    <property type="entry name" value="IQCD"/>
    <property type="match status" value="1"/>
</dbReference>
<evidence type="ECO:0000256" key="1">
    <source>
        <dbReference type="ARBA" id="ARBA00004123"/>
    </source>
</evidence>
<sequence>MVMMTSVDFERMGKATLRTSSFKKRDSENRADESDHEKDNVPVGESMSFKKKKPTGKLELQMTTSALDIMNGKISDLGGNDELLNKADSITFSSPEQEKFLSSRPASELHAAATKLQKFYKSYRTRRNLADCAVVVEELWRKALEFAALRRSSVSFFNSRKSETAVSRWARARTRAAKVGKGLSKDVKGQQLALRHWLEAIDPRHRYGHNLHLYYNIWFESGSSQPFFYWLDVGDGKEVNVDKCPRTNLQRQCIKYLGPKEREAYEVVLEKGKLIYKQSKVAVNTIEGTKWIFVLSTSRILYVGQKEKGLFQHSSFLAGGATIASGRLVVRDGTLDAVWPYSGHYCPTEANFAELCRFLGEHHVDLTDVKKYAIDDDVIPSQVKIHKELIPESAKETTENMPCTNAAEPIHANGCTKDHMIGKDENEGNNDRSRLVDKAAAYDFGKPVKSKWCTGVGPRIGCVRDYPAQLQFKALEQVNLSPRVNSGHPSAPSAPILSPRPSPKLHLSPRLTCIGLVSPRVRVPTAN</sequence>
<keyword evidence="3" id="KW-0963">Cytoplasm</keyword>
<organism evidence="6 7">
    <name type="scientific">Herrania umbratica</name>
    <dbReference type="NCBI Taxonomy" id="108875"/>
    <lineage>
        <taxon>Eukaryota</taxon>
        <taxon>Viridiplantae</taxon>
        <taxon>Streptophyta</taxon>
        <taxon>Embryophyta</taxon>
        <taxon>Tracheophyta</taxon>
        <taxon>Spermatophyta</taxon>
        <taxon>Magnoliopsida</taxon>
        <taxon>eudicotyledons</taxon>
        <taxon>Gunneridae</taxon>
        <taxon>Pentapetalae</taxon>
        <taxon>rosids</taxon>
        <taxon>malvids</taxon>
        <taxon>Malvales</taxon>
        <taxon>Malvaceae</taxon>
        <taxon>Byttnerioideae</taxon>
        <taxon>Herrania</taxon>
    </lineage>
</organism>
<evidence type="ECO:0000313" key="6">
    <source>
        <dbReference type="Proteomes" id="UP000504621"/>
    </source>
</evidence>
<dbReference type="OrthoDB" id="7344096at2759"/>
<keyword evidence="6" id="KW-1185">Reference proteome</keyword>